<dbReference type="AlphaFoldDB" id="A0A9D3SWD7"/>
<evidence type="ECO:0000313" key="2">
    <source>
        <dbReference type="EMBL" id="KAG7458673.1"/>
    </source>
</evidence>
<evidence type="ECO:0000256" key="1">
    <source>
        <dbReference type="SAM" id="MobiDB-lite"/>
    </source>
</evidence>
<sequence>MSSDGEEHGRRQGERSLGFRSVNTSRSENTESAGRSAGQLTAKERGQLKGIRCCCQTTKTEACPVRFIQLLEQALGLPFLGSARFPQRPSSR</sequence>
<feature type="compositionally biased region" description="Basic and acidic residues" evidence="1">
    <location>
        <begin position="1"/>
        <end position="14"/>
    </location>
</feature>
<feature type="compositionally biased region" description="Polar residues" evidence="1">
    <location>
        <begin position="21"/>
        <end position="33"/>
    </location>
</feature>
<comment type="caution">
    <text evidence="2">The sequence shown here is derived from an EMBL/GenBank/DDBJ whole genome shotgun (WGS) entry which is preliminary data.</text>
</comment>
<name>A0A9D3SWD7_MEGAT</name>
<dbReference type="Proteomes" id="UP001046870">
    <property type="component" value="Chromosome 20"/>
</dbReference>
<proteinExistence type="predicted"/>
<keyword evidence="3" id="KW-1185">Reference proteome</keyword>
<gene>
    <name evidence="2" type="ORF">MATL_G00223140</name>
</gene>
<organism evidence="2 3">
    <name type="scientific">Megalops atlanticus</name>
    <name type="common">Tarpon</name>
    <name type="synonym">Clupea gigantea</name>
    <dbReference type="NCBI Taxonomy" id="7932"/>
    <lineage>
        <taxon>Eukaryota</taxon>
        <taxon>Metazoa</taxon>
        <taxon>Chordata</taxon>
        <taxon>Craniata</taxon>
        <taxon>Vertebrata</taxon>
        <taxon>Euteleostomi</taxon>
        <taxon>Actinopterygii</taxon>
        <taxon>Neopterygii</taxon>
        <taxon>Teleostei</taxon>
        <taxon>Elopiformes</taxon>
        <taxon>Megalopidae</taxon>
        <taxon>Megalops</taxon>
    </lineage>
</organism>
<evidence type="ECO:0000313" key="3">
    <source>
        <dbReference type="Proteomes" id="UP001046870"/>
    </source>
</evidence>
<feature type="region of interest" description="Disordered" evidence="1">
    <location>
        <begin position="1"/>
        <end position="42"/>
    </location>
</feature>
<dbReference type="EMBL" id="JAFDVH010000020">
    <property type="protein sequence ID" value="KAG7458673.1"/>
    <property type="molecule type" value="Genomic_DNA"/>
</dbReference>
<protein>
    <submittedName>
        <fullName evidence="2">Uncharacterized protein</fullName>
    </submittedName>
</protein>
<accession>A0A9D3SWD7</accession>
<reference evidence="2" key="1">
    <citation type="submission" date="2021-01" db="EMBL/GenBank/DDBJ databases">
        <authorList>
            <person name="Zahm M."/>
            <person name="Roques C."/>
            <person name="Cabau C."/>
            <person name="Klopp C."/>
            <person name="Donnadieu C."/>
            <person name="Jouanno E."/>
            <person name="Lampietro C."/>
            <person name="Louis A."/>
            <person name="Herpin A."/>
            <person name="Echchiki A."/>
            <person name="Berthelot C."/>
            <person name="Parey E."/>
            <person name="Roest-Crollius H."/>
            <person name="Braasch I."/>
            <person name="Postlethwait J."/>
            <person name="Bobe J."/>
            <person name="Montfort J."/>
            <person name="Bouchez O."/>
            <person name="Begum T."/>
            <person name="Mejri S."/>
            <person name="Adams A."/>
            <person name="Chen W.-J."/>
            <person name="Guiguen Y."/>
        </authorList>
    </citation>
    <scope>NUCLEOTIDE SEQUENCE</scope>
    <source>
        <strain evidence="2">YG-15Mar2019-1</strain>
        <tissue evidence="2">Brain</tissue>
    </source>
</reference>